<dbReference type="InterPro" id="IPR032466">
    <property type="entry name" value="Metal_Hydrolase"/>
</dbReference>
<accession>T0Z2R3</accession>
<protein>
    <submittedName>
        <fullName evidence="1">Amidohydrolase 2</fullName>
    </submittedName>
</protein>
<dbReference type="PANTHER" id="PTHR43569:SF1">
    <property type="entry name" value="BLL3371 PROTEIN"/>
    <property type="match status" value="1"/>
</dbReference>
<gene>
    <name evidence="1" type="ORF">B2A_10431</name>
</gene>
<reference evidence="1" key="1">
    <citation type="submission" date="2013-08" db="EMBL/GenBank/DDBJ databases">
        <authorList>
            <person name="Mendez C."/>
            <person name="Richter M."/>
            <person name="Ferrer M."/>
            <person name="Sanchez J."/>
        </authorList>
    </citation>
    <scope>NUCLEOTIDE SEQUENCE</scope>
</reference>
<dbReference type="PANTHER" id="PTHR43569">
    <property type="entry name" value="AMIDOHYDROLASE"/>
    <property type="match status" value="1"/>
</dbReference>
<organism evidence="1">
    <name type="scientific">mine drainage metagenome</name>
    <dbReference type="NCBI Taxonomy" id="410659"/>
    <lineage>
        <taxon>unclassified sequences</taxon>
        <taxon>metagenomes</taxon>
        <taxon>ecological metagenomes</taxon>
    </lineage>
</organism>
<dbReference type="Gene3D" id="3.20.20.140">
    <property type="entry name" value="Metal-dependent hydrolases"/>
    <property type="match status" value="1"/>
</dbReference>
<feature type="non-terminal residue" evidence="1">
    <location>
        <position position="121"/>
    </location>
</feature>
<dbReference type="GO" id="GO:0016787">
    <property type="term" value="F:hydrolase activity"/>
    <property type="evidence" value="ECO:0007669"/>
    <property type="project" value="UniProtKB-KW"/>
</dbReference>
<name>T0Z2R3_9ZZZZ</name>
<keyword evidence="1" id="KW-0378">Hydrolase</keyword>
<dbReference type="EMBL" id="AUZZ01007524">
    <property type="protein sequence ID" value="EQD42211.1"/>
    <property type="molecule type" value="Genomic_DNA"/>
</dbReference>
<sequence>MAHGLTLVDAHMHLWDLKRIRYPWLTPPLPVGITGDVSPIARDYLLDDYLGDAAGGDVPVRKIVHIEAGADPAEALAETQWLQGLADARAYPQAIVAHRRAGEGRCRRAARAACRAPQRRG</sequence>
<reference evidence="1" key="2">
    <citation type="journal article" date="2014" name="ISME J.">
        <title>Microbial stratification in low pH oxic and suboxic macroscopic growths along an acid mine drainage.</title>
        <authorList>
            <person name="Mendez-Garcia C."/>
            <person name="Mesa V."/>
            <person name="Sprenger R.R."/>
            <person name="Richter M."/>
            <person name="Diez M.S."/>
            <person name="Solano J."/>
            <person name="Bargiela R."/>
            <person name="Golyshina O.V."/>
            <person name="Manteca A."/>
            <person name="Ramos J.L."/>
            <person name="Gallego J.R."/>
            <person name="Llorente I."/>
            <person name="Martins Dos Santos V.A."/>
            <person name="Jensen O.N."/>
            <person name="Pelaez A.I."/>
            <person name="Sanchez J."/>
            <person name="Ferrer M."/>
        </authorList>
    </citation>
    <scope>NUCLEOTIDE SEQUENCE</scope>
</reference>
<comment type="caution">
    <text evidence="1">The sequence shown here is derived from an EMBL/GenBank/DDBJ whole genome shotgun (WGS) entry which is preliminary data.</text>
</comment>
<dbReference type="SUPFAM" id="SSF51556">
    <property type="entry name" value="Metallo-dependent hydrolases"/>
    <property type="match status" value="1"/>
</dbReference>
<proteinExistence type="predicted"/>
<dbReference type="InterPro" id="IPR052350">
    <property type="entry name" value="Metallo-dep_Lactonases"/>
</dbReference>
<evidence type="ECO:0000313" key="1">
    <source>
        <dbReference type="EMBL" id="EQD42211.1"/>
    </source>
</evidence>
<dbReference type="AlphaFoldDB" id="T0Z2R3"/>